<protein>
    <submittedName>
        <fullName evidence="2">Uncharacterized protein</fullName>
    </submittedName>
</protein>
<reference evidence="2 3" key="1">
    <citation type="submission" date="2017-11" db="EMBL/GenBank/DDBJ databases">
        <title>De-novo sequencing of pomegranate (Punica granatum L.) genome.</title>
        <authorList>
            <person name="Akparov Z."/>
            <person name="Amiraslanov A."/>
            <person name="Hajiyeva S."/>
            <person name="Abbasov M."/>
            <person name="Kaur K."/>
            <person name="Hamwieh A."/>
            <person name="Solovyev V."/>
            <person name="Salamov A."/>
            <person name="Braich B."/>
            <person name="Kosarev P."/>
            <person name="Mahmoud A."/>
            <person name="Hajiyev E."/>
            <person name="Babayeva S."/>
            <person name="Izzatullayeva V."/>
            <person name="Mammadov A."/>
            <person name="Mammadov A."/>
            <person name="Sharifova S."/>
            <person name="Ojaghi J."/>
            <person name="Eynullazada K."/>
            <person name="Bayramov B."/>
            <person name="Abdulazimova A."/>
            <person name="Shahmuradov I."/>
        </authorList>
    </citation>
    <scope>NUCLEOTIDE SEQUENCE [LARGE SCALE GENOMIC DNA]</scope>
    <source>
        <strain evidence="3">cv. AG2017</strain>
        <tissue evidence="2">Leaf</tissue>
    </source>
</reference>
<dbReference type="EMBL" id="PGOL01008127">
    <property type="protein sequence ID" value="PKI32031.1"/>
    <property type="molecule type" value="Genomic_DNA"/>
</dbReference>
<name>A0A2I0HK45_PUNGR</name>
<dbReference type="Proteomes" id="UP000233551">
    <property type="component" value="Unassembled WGS sequence"/>
</dbReference>
<feature type="compositionally biased region" description="Basic and acidic residues" evidence="1">
    <location>
        <begin position="1"/>
        <end position="19"/>
    </location>
</feature>
<proteinExistence type="predicted"/>
<feature type="region of interest" description="Disordered" evidence="1">
    <location>
        <begin position="1"/>
        <end position="42"/>
    </location>
</feature>
<gene>
    <name evidence="2" type="ORF">CRG98_047594</name>
</gene>
<evidence type="ECO:0000256" key="1">
    <source>
        <dbReference type="SAM" id="MobiDB-lite"/>
    </source>
</evidence>
<organism evidence="2 3">
    <name type="scientific">Punica granatum</name>
    <name type="common">Pomegranate</name>
    <dbReference type="NCBI Taxonomy" id="22663"/>
    <lineage>
        <taxon>Eukaryota</taxon>
        <taxon>Viridiplantae</taxon>
        <taxon>Streptophyta</taxon>
        <taxon>Embryophyta</taxon>
        <taxon>Tracheophyta</taxon>
        <taxon>Spermatophyta</taxon>
        <taxon>Magnoliopsida</taxon>
        <taxon>eudicotyledons</taxon>
        <taxon>Gunneridae</taxon>
        <taxon>Pentapetalae</taxon>
        <taxon>rosids</taxon>
        <taxon>malvids</taxon>
        <taxon>Myrtales</taxon>
        <taxon>Lythraceae</taxon>
        <taxon>Punica</taxon>
    </lineage>
</organism>
<accession>A0A2I0HK45</accession>
<keyword evidence="3" id="KW-1185">Reference proteome</keyword>
<sequence>MEETEKGQEMRRRVSESKGRIVLTPHCPSTEQESDSRSIAEDGRLRTRDNVKVEGGCGESSLIALDEFFKVAVISREKTEDGQNGVLI</sequence>
<evidence type="ECO:0000313" key="3">
    <source>
        <dbReference type="Proteomes" id="UP000233551"/>
    </source>
</evidence>
<evidence type="ECO:0000313" key="2">
    <source>
        <dbReference type="EMBL" id="PKI32031.1"/>
    </source>
</evidence>
<dbReference type="AlphaFoldDB" id="A0A2I0HK45"/>
<comment type="caution">
    <text evidence="2">The sequence shown here is derived from an EMBL/GenBank/DDBJ whole genome shotgun (WGS) entry which is preliminary data.</text>
</comment>